<proteinExistence type="predicted"/>
<feature type="coiled-coil region" evidence="1">
    <location>
        <begin position="3"/>
        <end position="358"/>
    </location>
</feature>
<evidence type="ECO:0000313" key="3">
    <source>
        <dbReference type="EMBL" id="CAI2387489.1"/>
    </source>
</evidence>
<keyword evidence="1" id="KW-0175">Coiled coil</keyword>
<feature type="region of interest" description="Disordered" evidence="2">
    <location>
        <begin position="556"/>
        <end position="583"/>
    </location>
</feature>
<evidence type="ECO:0000313" key="4">
    <source>
        <dbReference type="Proteomes" id="UP001295684"/>
    </source>
</evidence>
<dbReference type="Proteomes" id="UP001295684">
    <property type="component" value="Unassembled WGS sequence"/>
</dbReference>
<gene>
    <name evidence="3" type="ORF">ECRASSUSDP1_LOCUS29122</name>
</gene>
<feature type="coiled-coil region" evidence="1">
    <location>
        <begin position="394"/>
        <end position="470"/>
    </location>
</feature>
<comment type="caution">
    <text evidence="3">The sequence shown here is derived from an EMBL/GenBank/DDBJ whole genome shotgun (WGS) entry which is preliminary data.</text>
</comment>
<protein>
    <submittedName>
        <fullName evidence="3">Uncharacterized protein</fullName>
    </submittedName>
</protein>
<evidence type="ECO:0000256" key="2">
    <source>
        <dbReference type="SAM" id="MobiDB-lite"/>
    </source>
</evidence>
<sequence>MSAEELKIERKKLDEQFKHLYSREQDLDDRIKDFELQQARVKKLKDELNNKKNEVSTLNSELKMKQKMLVTMDDKIKQVEGPAELADQIIQKTKENEEYQKKVDEMQTELKKNEEEKIQHKEQIQEIQQKLEVTNSEQAKAERAKADEALASMKEELEQKEHILEQNASELQEKDKIISDLNTKIDDLFKEYEEKFKEKAVREQQEAEEIRQEEEKLNSKISELKENLQKEINSREEIEDKLSQANTEIGRMKTTMQKLESDMQMESLEFKNKMEKQRKDFIGEFDQQENKIEQLETDKRELARQLSILKKLQSNVEEESKNLENKLKTIQNRYDSRFEEQEEKIQNLTVENTQYRHKNELLKIDITDLEFRLKRTKQAEKTLEVSPQIEQIPSKILEERLEAVNGEYNELLKSVDNYSAKIDQLGQEIMQLTDDKKDAFNLVEKKREKIRLAERRIQDLERQINTKKMHSDLTVTKVRNEAEKKLKKAVSHKEGDLRLFKQKVKSSEIQIKSKNKEIKYLKNKIERLERILKVHKLKENISSMVDKTSIIEKWREEESCRPKESTMSDSNEKEVSQTSSSEKRMNIHVKEPEYAPEDPVRLPMIKKNTNLKDILNHDIYKKSEIKTLRTNSSVPEITFRKDASMEKEKEISRESSKYASLHTHSRSNASIFKERYDKNLENYLSSLDYKRYNHRKNASSVMGMLMSPSLSNSKRTEL</sequence>
<reference evidence="3" key="1">
    <citation type="submission" date="2023-07" db="EMBL/GenBank/DDBJ databases">
        <authorList>
            <consortium name="AG Swart"/>
            <person name="Singh M."/>
            <person name="Singh A."/>
            <person name="Seah K."/>
            <person name="Emmerich C."/>
        </authorList>
    </citation>
    <scope>NUCLEOTIDE SEQUENCE</scope>
    <source>
        <strain evidence="3">DP1</strain>
    </source>
</reference>
<feature type="coiled-coil region" evidence="1">
    <location>
        <begin position="504"/>
        <end position="538"/>
    </location>
</feature>
<name>A0AAD1YA48_EUPCR</name>
<evidence type="ECO:0000256" key="1">
    <source>
        <dbReference type="SAM" id="Coils"/>
    </source>
</evidence>
<accession>A0AAD1YA48</accession>
<keyword evidence="4" id="KW-1185">Reference proteome</keyword>
<organism evidence="3 4">
    <name type="scientific">Euplotes crassus</name>
    <dbReference type="NCBI Taxonomy" id="5936"/>
    <lineage>
        <taxon>Eukaryota</taxon>
        <taxon>Sar</taxon>
        <taxon>Alveolata</taxon>
        <taxon>Ciliophora</taxon>
        <taxon>Intramacronucleata</taxon>
        <taxon>Spirotrichea</taxon>
        <taxon>Hypotrichia</taxon>
        <taxon>Euplotida</taxon>
        <taxon>Euplotidae</taxon>
        <taxon>Moneuplotes</taxon>
    </lineage>
</organism>
<dbReference type="AlphaFoldDB" id="A0AAD1YA48"/>
<dbReference type="EMBL" id="CAMPGE010029995">
    <property type="protein sequence ID" value="CAI2387489.1"/>
    <property type="molecule type" value="Genomic_DNA"/>
</dbReference>